<reference evidence="1" key="1">
    <citation type="submission" date="2020-02" db="EMBL/GenBank/DDBJ databases">
        <authorList>
            <person name="Meier V. D."/>
        </authorList>
    </citation>
    <scope>NUCLEOTIDE SEQUENCE</scope>
    <source>
        <strain evidence="1">AVDCRST_MAG12</strain>
    </source>
</reference>
<protein>
    <submittedName>
        <fullName evidence="1">Uncharacterized protein</fullName>
    </submittedName>
</protein>
<evidence type="ECO:0000313" key="1">
    <source>
        <dbReference type="EMBL" id="CAA9501948.1"/>
    </source>
</evidence>
<dbReference type="AlphaFoldDB" id="A0A6J4SQ26"/>
<sequence length="60" mass="6379">MDFTACLARSTAGCSEAEVWAVMTDPAHGISEKYLEKGRHGDAYFSLTAGKDRALVQSAG</sequence>
<proteinExistence type="predicted"/>
<gene>
    <name evidence="1" type="ORF">AVDCRST_MAG12-2716</name>
</gene>
<organism evidence="1">
    <name type="scientific">uncultured Rubrobacteraceae bacterium</name>
    <dbReference type="NCBI Taxonomy" id="349277"/>
    <lineage>
        <taxon>Bacteria</taxon>
        <taxon>Bacillati</taxon>
        <taxon>Actinomycetota</taxon>
        <taxon>Rubrobacteria</taxon>
        <taxon>Rubrobacterales</taxon>
        <taxon>Rubrobacteraceae</taxon>
        <taxon>environmental samples</taxon>
    </lineage>
</organism>
<name>A0A6J4SQ26_9ACTN</name>
<accession>A0A6J4SQ26</accession>
<dbReference type="EMBL" id="CADCVK010000387">
    <property type="protein sequence ID" value="CAA9501948.1"/>
    <property type="molecule type" value="Genomic_DNA"/>
</dbReference>